<dbReference type="InterPro" id="IPR029063">
    <property type="entry name" value="SAM-dependent_MTases_sf"/>
</dbReference>
<dbReference type="OrthoDB" id="2410195at2759"/>
<accession>A0A9P7GM20</accession>
<evidence type="ECO:0000313" key="1">
    <source>
        <dbReference type="EMBL" id="KAG5649392.1"/>
    </source>
</evidence>
<gene>
    <name evidence="1" type="ORF">H0H81_004131</name>
</gene>
<dbReference type="AlphaFoldDB" id="A0A9P7GM20"/>
<dbReference type="EMBL" id="JABCKI010001064">
    <property type="protein sequence ID" value="KAG5649392.1"/>
    <property type="molecule type" value="Genomic_DNA"/>
</dbReference>
<feature type="non-terminal residue" evidence="1">
    <location>
        <position position="1"/>
    </location>
</feature>
<evidence type="ECO:0000313" key="2">
    <source>
        <dbReference type="Proteomes" id="UP000717328"/>
    </source>
</evidence>
<keyword evidence="2" id="KW-1185">Reference proteome</keyword>
<dbReference type="Gene3D" id="3.40.50.150">
    <property type="entry name" value="Vaccinia Virus protein VP39"/>
    <property type="match status" value="1"/>
</dbReference>
<sequence>MTGVAQLNPENILDNALDWDALPANSVVVDFGGGIGTASVALLRNHPHLKFIVQDSAQILKSLRAAATPDTQLITLDNIVAYTCHDPTSDKGIGKGTLEAPAPLLANFGVAKIIPYTIDLT</sequence>
<dbReference type="SUPFAM" id="SSF53335">
    <property type="entry name" value="S-adenosyl-L-methionine-dependent methyltransferases"/>
    <property type="match status" value="1"/>
</dbReference>
<reference evidence="1" key="2">
    <citation type="submission" date="2021-10" db="EMBL/GenBank/DDBJ databases">
        <title>Phylogenomics reveals ancestral predisposition of the termite-cultivated fungus Termitomyces towards a domesticated lifestyle.</title>
        <authorList>
            <person name="Auxier B."/>
            <person name="Grum-Grzhimaylo A."/>
            <person name="Cardenas M.E."/>
            <person name="Lodge J.D."/>
            <person name="Laessoe T."/>
            <person name="Pedersen O."/>
            <person name="Smith M.E."/>
            <person name="Kuyper T.W."/>
            <person name="Franco-Molano E.A."/>
            <person name="Baroni T.J."/>
            <person name="Aanen D.K."/>
        </authorList>
    </citation>
    <scope>NUCLEOTIDE SEQUENCE</scope>
    <source>
        <strain evidence="1">D49</strain>
    </source>
</reference>
<organism evidence="1 2">
    <name type="scientific">Sphagnurus paluster</name>
    <dbReference type="NCBI Taxonomy" id="117069"/>
    <lineage>
        <taxon>Eukaryota</taxon>
        <taxon>Fungi</taxon>
        <taxon>Dikarya</taxon>
        <taxon>Basidiomycota</taxon>
        <taxon>Agaricomycotina</taxon>
        <taxon>Agaricomycetes</taxon>
        <taxon>Agaricomycetidae</taxon>
        <taxon>Agaricales</taxon>
        <taxon>Tricholomatineae</taxon>
        <taxon>Lyophyllaceae</taxon>
        <taxon>Sphagnurus</taxon>
    </lineage>
</organism>
<comment type="caution">
    <text evidence="1">The sequence shown here is derived from an EMBL/GenBank/DDBJ whole genome shotgun (WGS) entry which is preliminary data.</text>
</comment>
<name>A0A9P7GM20_9AGAR</name>
<dbReference type="Proteomes" id="UP000717328">
    <property type="component" value="Unassembled WGS sequence"/>
</dbReference>
<protein>
    <submittedName>
        <fullName evidence="1">Uncharacterized protein</fullName>
    </submittedName>
</protein>
<proteinExistence type="predicted"/>
<reference evidence="1" key="1">
    <citation type="submission" date="2021-02" db="EMBL/GenBank/DDBJ databases">
        <authorList>
            <person name="Nieuwenhuis M."/>
            <person name="Van De Peppel L.J.J."/>
        </authorList>
    </citation>
    <scope>NUCLEOTIDE SEQUENCE</scope>
    <source>
        <strain evidence="1">D49</strain>
    </source>
</reference>